<dbReference type="Proteomes" id="UP001221757">
    <property type="component" value="Unassembled WGS sequence"/>
</dbReference>
<dbReference type="GO" id="GO:0016705">
    <property type="term" value="F:oxidoreductase activity, acting on paired donors, with incorporation or reduction of molecular oxygen"/>
    <property type="evidence" value="ECO:0007669"/>
    <property type="project" value="InterPro"/>
</dbReference>
<evidence type="ECO:0000313" key="16">
    <source>
        <dbReference type="Proteomes" id="UP001221757"/>
    </source>
</evidence>
<dbReference type="EMBL" id="JARKIE010000006">
    <property type="protein sequence ID" value="KAJ7706974.1"/>
    <property type="molecule type" value="Genomic_DNA"/>
</dbReference>
<dbReference type="GO" id="GO:0020037">
    <property type="term" value="F:heme binding"/>
    <property type="evidence" value="ECO:0007669"/>
    <property type="project" value="InterPro"/>
</dbReference>
<dbReference type="PRINTS" id="PR00465">
    <property type="entry name" value="EP450IV"/>
</dbReference>
<dbReference type="GO" id="GO:0016020">
    <property type="term" value="C:membrane"/>
    <property type="evidence" value="ECO:0007669"/>
    <property type="project" value="UniProtKB-SubCell"/>
</dbReference>
<dbReference type="InterPro" id="IPR017972">
    <property type="entry name" value="Cyt_P450_CS"/>
</dbReference>
<dbReference type="GO" id="GO:0005506">
    <property type="term" value="F:iron ion binding"/>
    <property type="evidence" value="ECO:0007669"/>
    <property type="project" value="InterPro"/>
</dbReference>
<evidence type="ECO:0000256" key="7">
    <source>
        <dbReference type="ARBA" id="ARBA00022723"/>
    </source>
</evidence>
<protein>
    <submittedName>
        <fullName evidence="15">Cytochrome P450</fullName>
    </submittedName>
</protein>
<comment type="subcellular location">
    <subcellularLocation>
        <location evidence="2">Membrane</location>
    </subcellularLocation>
</comment>
<dbReference type="PANTHER" id="PTHR24305">
    <property type="entry name" value="CYTOCHROME P450"/>
    <property type="match status" value="1"/>
</dbReference>
<evidence type="ECO:0000256" key="12">
    <source>
        <dbReference type="ARBA" id="ARBA00023136"/>
    </source>
</evidence>
<dbReference type="PRINTS" id="PR00385">
    <property type="entry name" value="P450"/>
</dbReference>
<keyword evidence="10 13" id="KW-0408">Iron</keyword>
<keyword evidence="11 14" id="KW-0503">Monooxygenase</keyword>
<keyword evidence="9 14" id="KW-0560">Oxidoreductase</keyword>
<evidence type="ECO:0000256" key="11">
    <source>
        <dbReference type="ARBA" id="ARBA00023033"/>
    </source>
</evidence>
<evidence type="ECO:0000256" key="4">
    <source>
        <dbReference type="ARBA" id="ARBA00010617"/>
    </source>
</evidence>
<dbReference type="PANTHER" id="PTHR24305:SF166">
    <property type="entry name" value="CYTOCHROME P450 12A4, MITOCHONDRIAL-RELATED"/>
    <property type="match status" value="1"/>
</dbReference>
<dbReference type="PROSITE" id="PS00086">
    <property type="entry name" value="CYTOCHROME_P450"/>
    <property type="match status" value="1"/>
</dbReference>
<dbReference type="InterPro" id="IPR001128">
    <property type="entry name" value="Cyt_P450"/>
</dbReference>
<dbReference type="AlphaFoldDB" id="A0AAD7GWS8"/>
<dbReference type="InterPro" id="IPR002403">
    <property type="entry name" value="Cyt_P450_E_grp-IV"/>
</dbReference>
<evidence type="ECO:0000256" key="1">
    <source>
        <dbReference type="ARBA" id="ARBA00001971"/>
    </source>
</evidence>
<keyword evidence="5 13" id="KW-0349">Heme</keyword>
<evidence type="ECO:0000256" key="3">
    <source>
        <dbReference type="ARBA" id="ARBA00004721"/>
    </source>
</evidence>
<keyword evidence="6" id="KW-0812">Transmembrane</keyword>
<keyword evidence="8" id="KW-1133">Transmembrane helix</keyword>
<dbReference type="InterPro" id="IPR050121">
    <property type="entry name" value="Cytochrome_P450_monoxygenase"/>
</dbReference>
<feature type="binding site" description="axial binding residue" evidence="13">
    <location>
        <position position="464"/>
    </location>
    <ligand>
        <name>heme</name>
        <dbReference type="ChEBI" id="CHEBI:30413"/>
    </ligand>
    <ligandPart>
        <name>Fe</name>
        <dbReference type="ChEBI" id="CHEBI:18248"/>
    </ligandPart>
</feature>
<evidence type="ECO:0000256" key="8">
    <source>
        <dbReference type="ARBA" id="ARBA00022989"/>
    </source>
</evidence>
<comment type="cofactor">
    <cofactor evidence="1 13">
        <name>heme</name>
        <dbReference type="ChEBI" id="CHEBI:30413"/>
    </cofactor>
</comment>
<comment type="pathway">
    <text evidence="3">Secondary metabolite biosynthesis; terpenoid biosynthesis.</text>
</comment>
<comment type="similarity">
    <text evidence="4 14">Belongs to the cytochrome P450 family.</text>
</comment>
<evidence type="ECO:0000256" key="10">
    <source>
        <dbReference type="ARBA" id="ARBA00023004"/>
    </source>
</evidence>
<dbReference type="Pfam" id="PF00067">
    <property type="entry name" value="p450"/>
    <property type="match status" value="1"/>
</dbReference>
<evidence type="ECO:0000256" key="5">
    <source>
        <dbReference type="ARBA" id="ARBA00022617"/>
    </source>
</evidence>
<gene>
    <name evidence="15" type="ORF">B0H17DRAFT_918643</name>
</gene>
<evidence type="ECO:0000313" key="15">
    <source>
        <dbReference type="EMBL" id="KAJ7706974.1"/>
    </source>
</evidence>
<sequence>MRFGAVDAGVLLASACVLYLLAGRFRSRRTTSLKGPSSGNFLFGVMGRLINAPDNGAIYEEWATLYGSVFSIPSFLGSRGIVFADPKAINHLYSKETYGYVQTPESQRAIERLIGRGILWAEGDSHKRRASRRTLNPAFGPASIKNLTPIFFESAFKATSAWDSMLESSSDGVIIEVQNWMNHISLDTIGLAGFSHDFGTLSGKPSDIATAFDTIGAKPSMLNTAVFLLSFIVPILDNIPTGRQTSLDQVTKTMRGLARNFLATTGDAGTTDKSVIGLLAKSASAQNISEEEVVAQINVLLLAGYETTASKCNIPTWALIELSRNPSLQTKLRDELLQAGRDRDPTWEELTNNLPFLDAFTCEILRLHPPVQELRRMAAEDDFVPLSSPIETARGDLVDTIFVAKGTVVTMPIECINRSVEFWGPDAKVFNPSRWLDTSSDHRRAQEIKGYRHVLTFSDGGRMCLGKGFALAEFKAVLSVLSRKYTFELPNGPDTVIGRYRNLLPRPKVEGEEGYRVPLRIRHYVSE</sequence>
<keyword evidence="7 13" id="KW-0479">Metal-binding</keyword>
<keyword evidence="12" id="KW-0472">Membrane</keyword>
<dbReference type="Gene3D" id="1.10.630.10">
    <property type="entry name" value="Cytochrome P450"/>
    <property type="match status" value="1"/>
</dbReference>
<evidence type="ECO:0000256" key="2">
    <source>
        <dbReference type="ARBA" id="ARBA00004370"/>
    </source>
</evidence>
<accession>A0AAD7GWS8</accession>
<evidence type="ECO:0000256" key="13">
    <source>
        <dbReference type="PIRSR" id="PIRSR602403-1"/>
    </source>
</evidence>
<evidence type="ECO:0000256" key="6">
    <source>
        <dbReference type="ARBA" id="ARBA00022692"/>
    </source>
</evidence>
<keyword evidence="16" id="KW-1185">Reference proteome</keyword>
<dbReference type="SUPFAM" id="SSF48264">
    <property type="entry name" value="Cytochrome P450"/>
    <property type="match status" value="1"/>
</dbReference>
<dbReference type="InterPro" id="IPR036396">
    <property type="entry name" value="Cyt_P450_sf"/>
</dbReference>
<reference evidence="15" key="1">
    <citation type="submission" date="2023-03" db="EMBL/GenBank/DDBJ databases">
        <title>Massive genome expansion in bonnet fungi (Mycena s.s.) driven by repeated elements and novel gene families across ecological guilds.</title>
        <authorList>
            <consortium name="Lawrence Berkeley National Laboratory"/>
            <person name="Harder C.B."/>
            <person name="Miyauchi S."/>
            <person name="Viragh M."/>
            <person name="Kuo A."/>
            <person name="Thoen E."/>
            <person name="Andreopoulos B."/>
            <person name="Lu D."/>
            <person name="Skrede I."/>
            <person name="Drula E."/>
            <person name="Henrissat B."/>
            <person name="Morin E."/>
            <person name="Kohler A."/>
            <person name="Barry K."/>
            <person name="LaButti K."/>
            <person name="Morin E."/>
            <person name="Salamov A."/>
            <person name="Lipzen A."/>
            <person name="Mereny Z."/>
            <person name="Hegedus B."/>
            <person name="Baldrian P."/>
            <person name="Stursova M."/>
            <person name="Weitz H."/>
            <person name="Taylor A."/>
            <person name="Grigoriev I.V."/>
            <person name="Nagy L.G."/>
            <person name="Martin F."/>
            <person name="Kauserud H."/>
        </authorList>
    </citation>
    <scope>NUCLEOTIDE SEQUENCE</scope>
    <source>
        <strain evidence="15">CBHHK067</strain>
    </source>
</reference>
<dbReference type="GO" id="GO:0004497">
    <property type="term" value="F:monooxygenase activity"/>
    <property type="evidence" value="ECO:0007669"/>
    <property type="project" value="UniProtKB-KW"/>
</dbReference>
<evidence type="ECO:0000256" key="14">
    <source>
        <dbReference type="RuleBase" id="RU000461"/>
    </source>
</evidence>
<proteinExistence type="inferred from homology"/>
<name>A0AAD7GWS8_MYCRO</name>
<comment type="caution">
    <text evidence="15">The sequence shown here is derived from an EMBL/GenBank/DDBJ whole genome shotgun (WGS) entry which is preliminary data.</text>
</comment>
<organism evidence="15 16">
    <name type="scientific">Mycena rosella</name>
    <name type="common">Pink bonnet</name>
    <name type="synonym">Agaricus rosellus</name>
    <dbReference type="NCBI Taxonomy" id="1033263"/>
    <lineage>
        <taxon>Eukaryota</taxon>
        <taxon>Fungi</taxon>
        <taxon>Dikarya</taxon>
        <taxon>Basidiomycota</taxon>
        <taxon>Agaricomycotina</taxon>
        <taxon>Agaricomycetes</taxon>
        <taxon>Agaricomycetidae</taxon>
        <taxon>Agaricales</taxon>
        <taxon>Marasmiineae</taxon>
        <taxon>Mycenaceae</taxon>
        <taxon>Mycena</taxon>
    </lineage>
</organism>
<evidence type="ECO:0000256" key="9">
    <source>
        <dbReference type="ARBA" id="ARBA00023002"/>
    </source>
</evidence>